<dbReference type="STRING" id="1440763.BJI69_17655"/>
<organism evidence="6 7">
    <name type="scientific">Luteibacter rhizovicinus DSM 16549</name>
    <dbReference type="NCBI Taxonomy" id="1440763"/>
    <lineage>
        <taxon>Bacteria</taxon>
        <taxon>Pseudomonadati</taxon>
        <taxon>Pseudomonadota</taxon>
        <taxon>Gammaproteobacteria</taxon>
        <taxon>Lysobacterales</taxon>
        <taxon>Rhodanobacteraceae</taxon>
        <taxon>Luteibacter</taxon>
    </lineage>
</organism>
<sequence length="657" mass="71215">MQTHGRLCCLTLFSIAFWFAPGLSAATLDASHLPVVKGATFEVVLAKPDDSAVRYEKPLPLEKLPFQYRNDKYNSVGTAFAIGKNRFVTAFHVVLDGIGGRVGPPLLRDANGKVFAIDKVVGFSLSQDFVVFTVIDAPDVKPLAVDRGSHVNEAVYAVGNALGTGVVIRDGLYTSDTPEDENGKWKWIRFSAAASPGNSGGPLLDKDAKVIGVVLRKSPNENLNFALPIGMVLDAPAKASDSERRVSGRAMFMDAVQDGVFRVHVDLPLAFGEFAKVYQSQANAFFDAQWKELLAKEDANLFPKGDGSKKILAVSAPLDPYPTALRRGANNEWTYWTPQHGKSPLPGNGFVDAGALGKIAFLHLRKPDDLPLAKLYSDAGGLVDLIFKAMTFTRDVGDEKVRMTSLGPPITDVVFVDRWHRRWQHREFPVPAVDAVLEVYSLPVPDGYIVLLSTSSSRSRYSDGIQTETLTGLVSTSYDGSFAAWKEFLQQGDWVPADLAAAKVDIEYGKRFSIAPAGFSLTYGADLQPIDANGELAVSYGYLGRDGNATLGIAGVSAQPDMDKYTAIRINRHPKPFADSPRDFLSDWKDMVSRAHPEDGQPYKDSGMIWAGTTLGPPGADANVLYTLFYGSDANPSEAVTKQRLAAAVKGAAVHEH</sequence>
<feature type="chain" id="PRO_5014203352" description="Serine protease" evidence="5">
    <location>
        <begin position="26"/>
        <end position="657"/>
    </location>
</feature>
<dbReference type="KEGG" id="lrz:BJI69_17655"/>
<dbReference type="OrthoDB" id="212300at2"/>
<dbReference type="Proteomes" id="UP000182987">
    <property type="component" value="Chromosome"/>
</dbReference>
<reference evidence="7" key="1">
    <citation type="submission" date="2016-09" db="EMBL/GenBank/DDBJ databases">
        <authorList>
            <person name="Lysoe E."/>
        </authorList>
    </citation>
    <scope>NUCLEOTIDE SEQUENCE [LARGE SCALE GENOMIC DNA]</scope>
    <source>
        <strain evidence="7">LJ96T</strain>
    </source>
</reference>
<dbReference type="Gene3D" id="2.40.10.120">
    <property type="match status" value="1"/>
</dbReference>
<evidence type="ECO:0000256" key="5">
    <source>
        <dbReference type="RuleBase" id="RU004296"/>
    </source>
</evidence>
<keyword evidence="2 5" id="KW-0645">Protease</keyword>
<evidence type="ECO:0000313" key="6">
    <source>
        <dbReference type="EMBL" id="APG05545.1"/>
    </source>
</evidence>
<evidence type="ECO:0000313" key="7">
    <source>
        <dbReference type="Proteomes" id="UP000182987"/>
    </source>
</evidence>
<keyword evidence="4 5" id="KW-0720">Serine protease</keyword>
<keyword evidence="3 5" id="KW-0378">Hydrolase</keyword>
<dbReference type="GO" id="GO:0005576">
    <property type="term" value="C:extracellular region"/>
    <property type="evidence" value="ECO:0007669"/>
    <property type="project" value="UniProtKB-SubCell"/>
</dbReference>
<feature type="signal peptide" evidence="5">
    <location>
        <begin position="1"/>
        <end position="25"/>
    </location>
</feature>
<dbReference type="EC" id="3.4.21.-" evidence="5"/>
<evidence type="ECO:0000256" key="1">
    <source>
        <dbReference type="ARBA" id="ARBA00004613"/>
    </source>
</evidence>
<proteinExistence type="inferred from homology"/>
<evidence type="ECO:0000256" key="4">
    <source>
        <dbReference type="ARBA" id="ARBA00022825"/>
    </source>
</evidence>
<dbReference type="RefSeq" id="WP_046967759.1">
    <property type="nucleotide sequence ID" value="NZ_CP017480.1"/>
</dbReference>
<keyword evidence="5" id="KW-0732">Signal</keyword>
<dbReference type="InterPro" id="IPR009003">
    <property type="entry name" value="Peptidase_S1_PA"/>
</dbReference>
<dbReference type="GO" id="GO:0006508">
    <property type="term" value="P:proteolysis"/>
    <property type="evidence" value="ECO:0007669"/>
    <property type="project" value="UniProtKB-KW"/>
</dbReference>
<comment type="subcellular location">
    <subcellularLocation>
        <location evidence="1">Secreted</location>
    </subcellularLocation>
</comment>
<dbReference type="PANTHER" id="PTHR43019">
    <property type="entry name" value="SERINE ENDOPROTEASE DEGS"/>
    <property type="match status" value="1"/>
</dbReference>
<dbReference type="InterPro" id="IPR008256">
    <property type="entry name" value="Peptidase_S1B"/>
</dbReference>
<dbReference type="SUPFAM" id="SSF50494">
    <property type="entry name" value="Trypsin-like serine proteases"/>
    <property type="match status" value="1"/>
</dbReference>
<keyword evidence="7" id="KW-1185">Reference proteome</keyword>
<name>A0A0G9HB71_9GAMM</name>
<dbReference type="Pfam" id="PF13365">
    <property type="entry name" value="Trypsin_2"/>
    <property type="match status" value="1"/>
</dbReference>
<evidence type="ECO:0000256" key="3">
    <source>
        <dbReference type="ARBA" id="ARBA00022801"/>
    </source>
</evidence>
<dbReference type="EMBL" id="CP017480">
    <property type="protein sequence ID" value="APG05545.1"/>
    <property type="molecule type" value="Genomic_DNA"/>
</dbReference>
<dbReference type="PRINTS" id="PR00839">
    <property type="entry name" value="V8PROTEASE"/>
</dbReference>
<dbReference type="AlphaFoldDB" id="A0A0G9HB71"/>
<comment type="similarity">
    <text evidence="5">Belongs to the peptidase S1B family.</text>
</comment>
<dbReference type="PATRIC" id="fig|1440763.5.peg.2075"/>
<protein>
    <recommendedName>
        <fullName evidence="5">Serine protease</fullName>
        <ecNumber evidence="5">3.4.21.-</ecNumber>
    </recommendedName>
</protein>
<evidence type="ECO:0000256" key="2">
    <source>
        <dbReference type="ARBA" id="ARBA00022670"/>
    </source>
</evidence>
<accession>A0A0G9HB71</accession>
<dbReference type="GO" id="GO:0008236">
    <property type="term" value="F:serine-type peptidase activity"/>
    <property type="evidence" value="ECO:0007669"/>
    <property type="project" value="UniProtKB-KW"/>
</dbReference>
<dbReference type="PANTHER" id="PTHR43019:SF23">
    <property type="entry name" value="PROTEASE DO-LIKE 5, CHLOROPLASTIC"/>
    <property type="match status" value="1"/>
</dbReference>
<gene>
    <name evidence="6" type="ORF">BJI69_17655</name>
</gene>